<dbReference type="Pfam" id="PF23635">
    <property type="entry name" value="Beta-prop_AT5G49610-like"/>
    <property type="match status" value="1"/>
</dbReference>
<dbReference type="Gramene" id="TraesCS6D03G0093600.1">
    <property type="protein sequence ID" value="TraesCS6D03G0093600.1.CDS"/>
    <property type="gene ID" value="TraesCS6D03G0093600"/>
</dbReference>
<dbReference type="EnsemblPlants" id="TraesCS6D02G044900.1">
    <property type="protein sequence ID" value="TraesCS6D02G044900.1"/>
    <property type="gene ID" value="TraesCS6D02G044900"/>
</dbReference>
<dbReference type="OrthoDB" id="658642at2759"/>
<evidence type="ECO:0000313" key="2">
    <source>
        <dbReference type="EnsemblPlants" id="TraesCS6D02G044900.1"/>
    </source>
</evidence>
<reference evidence="2" key="2">
    <citation type="submission" date="2018-10" db="UniProtKB">
        <authorList>
            <consortium name="EnsemblPlants"/>
        </authorList>
    </citation>
    <scope>IDENTIFICATION</scope>
</reference>
<dbReference type="Gramene" id="TraesNOR6D03G03693080.1">
    <property type="protein sequence ID" value="TraesNOR6D03G03693080.1"/>
    <property type="gene ID" value="TraesNOR6D03G03693080"/>
</dbReference>
<evidence type="ECO:0000259" key="1">
    <source>
        <dbReference type="Pfam" id="PF23635"/>
    </source>
</evidence>
<dbReference type="STRING" id="4565.A0A3B6Q9J4"/>
<dbReference type="Gramene" id="TraesWEE_scaffold_042841_01G000300.1">
    <property type="protein sequence ID" value="TraesWEE_scaffold_042841_01G000300.1"/>
    <property type="gene ID" value="TraesWEE_scaffold_042841_01G000300"/>
</dbReference>
<dbReference type="Gramene" id="TraesLAC6D03G03608090.1">
    <property type="protein sequence ID" value="TraesLAC6D03G03608090.1"/>
    <property type="gene ID" value="TraesLAC6D03G03608090"/>
</dbReference>
<dbReference type="Gramene" id="TraesLDM6D03G03655590.1">
    <property type="protein sequence ID" value="TraesLDM6D03G03655590.1"/>
    <property type="gene ID" value="TraesLDM6D03G03655590"/>
</dbReference>
<dbReference type="AlphaFoldDB" id="A0A3B6Q9J4"/>
<reference evidence="2" key="1">
    <citation type="submission" date="2018-08" db="EMBL/GenBank/DDBJ databases">
        <authorList>
            <person name="Rossello M."/>
        </authorList>
    </citation>
    <scope>NUCLEOTIDE SEQUENCE [LARGE SCALE GENOMIC DNA]</scope>
    <source>
        <strain evidence="2">cv. Chinese Spring</strain>
    </source>
</reference>
<organism evidence="2">
    <name type="scientific">Triticum aestivum</name>
    <name type="common">Wheat</name>
    <dbReference type="NCBI Taxonomy" id="4565"/>
    <lineage>
        <taxon>Eukaryota</taxon>
        <taxon>Viridiplantae</taxon>
        <taxon>Streptophyta</taxon>
        <taxon>Embryophyta</taxon>
        <taxon>Tracheophyta</taxon>
        <taxon>Spermatophyta</taxon>
        <taxon>Magnoliopsida</taxon>
        <taxon>Liliopsida</taxon>
        <taxon>Poales</taxon>
        <taxon>Poaceae</taxon>
        <taxon>BOP clade</taxon>
        <taxon>Pooideae</taxon>
        <taxon>Triticodae</taxon>
        <taxon>Triticeae</taxon>
        <taxon>Triticinae</taxon>
        <taxon>Triticum</taxon>
    </lineage>
</organism>
<dbReference type="Gramene" id="TraesJAG6D03G03645350.1">
    <property type="protein sequence ID" value="TraesJAG6D03G03645350.1"/>
    <property type="gene ID" value="TraesJAG6D03G03645350"/>
</dbReference>
<dbReference type="Gramene" id="TraesCS6D02G044900.1">
    <property type="protein sequence ID" value="TraesCS6D02G044900.1"/>
    <property type="gene ID" value="TraesCS6D02G044900"/>
</dbReference>
<sequence>MDSPAIPDELLVEIFLRIPAPAGLLRASAACPPHPSASAASAVALAADFSFAFLPGLACDYRVQDVCGGRVLLSRRPFDDRSLVVCDPLHRRYLMLPPISDALADSVENRLELWPERWRNTFLVPPGSDNDEAAAAEGMSFRVIWMAQCGYKKMFTFVFSSDTGQWRVVPSQSWNDLPLGSLGPTGISTFNHRQYAHGRFYWIMKLEDGMKMLVLDTARLEFSILEPPPEAKGTHIPNMTMVETGEGMTGLFMLACGTSKLRYSIRRYNSGSSSQWQNEKTISLVSRYSLISSLESSLFLYDDGSSSLHPGFFTLDIETFQLEKVCTLDISDPHPYSNFPPSLSSPTI</sequence>
<keyword evidence="3" id="KW-1185">Reference proteome</keyword>
<dbReference type="Gramene" id="TraesSTA6D03G03645030.1">
    <property type="protein sequence ID" value="TraesSTA6D03G03645030.1"/>
    <property type="gene ID" value="TraesSTA6D03G03645030"/>
</dbReference>
<evidence type="ECO:0000313" key="3">
    <source>
        <dbReference type="Proteomes" id="UP000019116"/>
    </source>
</evidence>
<dbReference type="Proteomes" id="UP000019116">
    <property type="component" value="Chromosome 6D"/>
</dbReference>
<dbReference type="PANTHER" id="PTHR31264:SF23">
    <property type="entry name" value="F-BOX DOMAIN-CONTAINING PROTEIN"/>
    <property type="match status" value="1"/>
</dbReference>
<dbReference type="Gramene" id="TraesCLE_scaffold_078035_01G000200.1">
    <property type="protein sequence ID" value="TraesCLE_scaffold_078035_01G000200.1"/>
    <property type="gene ID" value="TraesCLE_scaffold_078035_01G000200"/>
</dbReference>
<accession>A0A3B6Q9J4</accession>
<dbReference type="InterPro" id="IPR056594">
    <property type="entry name" value="AT5G49610-like_b-prop"/>
</dbReference>
<dbReference type="Gramene" id="TraesMAC6D03G03652160.1">
    <property type="protein sequence ID" value="TraesMAC6D03G03652160.1"/>
    <property type="gene ID" value="TraesMAC6D03G03652160"/>
</dbReference>
<feature type="domain" description="F-box protein AT5G49610-like beta-propeller" evidence="1">
    <location>
        <begin position="63"/>
        <end position="286"/>
    </location>
</feature>
<protein>
    <recommendedName>
        <fullName evidence="1">F-box protein AT5G49610-like beta-propeller domain-containing protein</fullName>
    </recommendedName>
</protein>
<proteinExistence type="predicted"/>
<dbReference type="PANTHER" id="PTHR31264">
    <property type="entry name" value="OS07G0554500 PROTEIN-RELATED"/>
    <property type="match status" value="1"/>
</dbReference>
<dbReference type="Gramene" id="TraesRN6D0100101400.1">
    <property type="protein sequence ID" value="TraesRN6D0100101400.1"/>
    <property type="gene ID" value="TraesRN6D0100101400"/>
</dbReference>
<name>A0A3B6Q9J4_WHEAT</name>